<proteinExistence type="predicted"/>
<reference evidence="1 2" key="1">
    <citation type="journal article" date="2021" name="DNA Res.">
        <title>Genome analysis of Candida subhashii reveals its hybrid nature and dual mitochondrial genome conformations.</title>
        <authorList>
            <person name="Mixao V."/>
            <person name="Hegedusova E."/>
            <person name="Saus E."/>
            <person name="Pryszcz L.P."/>
            <person name="Cillingova A."/>
            <person name="Nosek J."/>
            <person name="Gabaldon T."/>
        </authorList>
    </citation>
    <scope>NUCLEOTIDE SEQUENCE [LARGE SCALE GENOMIC DNA]</scope>
    <source>
        <strain evidence="1 2">CBS 10753</strain>
    </source>
</reference>
<organism evidence="1 2">
    <name type="scientific">[Candida] subhashii</name>
    <dbReference type="NCBI Taxonomy" id="561895"/>
    <lineage>
        <taxon>Eukaryota</taxon>
        <taxon>Fungi</taxon>
        <taxon>Dikarya</taxon>
        <taxon>Ascomycota</taxon>
        <taxon>Saccharomycotina</taxon>
        <taxon>Pichiomycetes</taxon>
        <taxon>Debaryomycetaceae</taxon>
        <taxon>Spathaspora</taxon>
    </lineage>
</organism>
<dbReference type="GeneID" id="73467653"/>
<dbReference type="Proteomes" id="UP000694255">
    <property type="component" value="Unassembled WGS sequence"/>
</dbReference>
<name>A0A8J5QJ46_9ASCO</name>
<dbReference type="AlphaFoldDB" id="A0A8J5QJ46"/>
<protein>
    <submittedName>
        <fullName evidence="1">Uncharacterized protein</fullName>
    </submittedName>
</protein>
<keyword evidence="2" id="KW-1185">Reference proteome</keyword>
<evidence type="ECO:0000313" key="1">
    <source>
        <dbReference type="EMBL" id="KAG7665646.1"/>
    </source>
</evidence>
<dbReference type="RefSeq" id="XP_049265878.1">
    <property type="nucleotide sequence ID" value="XM_049410571.1"/>
</dbReference>
<dbReference type="EMBL" id="JAGSYN010000048">
    <property type="protein sequence ID" value="KAG7665646.1"/>
    <property type="molecule type" value="Genomic_DNA"/>
</dbReference>
<evidence type="ECO:0000313" key="2">
    <source>
        <dbReference type="Proteomes" id="UP000694255"/>
    </source>
</evidence>
<accession>A0A8J5QJ46</accession>
<sequence length="179" mass="19651">MIRHSIAKTLLTRVSSTRTLYCGCRLLAKGDSAPMDSIRLPSQTSINEWEFRYDFIPKTHTPKAPALTDEAIKQDIAQEKLASVEQELFNLEAGKTMKVEANEATVLRGGVNVQNAPETLEYKASKPIDVHLKSAAKKNEGKDEKRAERLKYTQTSINPEINTGDVLNVGGADVAAPKG</sequence>
<comment type="caution">
    <text evidence="1">The sequence shown here is derived from an EMBL/GenBank/DDBJ whole genome shotgun (WGS) entry which is preliminary data.</text>
</comment>
<gene>
    <name evidence="1" type="ORF">J8A68_000852</name>
</gene>
<dbReference type="OrthoDB" id="4084695at2759"/>